<proteinExistence type="predicted"/>
<dbReference type="Proteomes" id="UP001396334">
    <property type="component" value="Unassembled WGS sequence"/>
</dbReference>
<comment type="caution">
    <text evidence="1">The sequence shown here is derived from an EMBL/GenBank/DDBJ whole genome shotgun (WGS) entry which is preliminary data.</text>
</comment>
<evidence type="ECO:0000313" key="2">
    <source>
        <dbReference type="Proteomes" id="UP001396334"/>
    </source>
</evidence>
<sequence length="124" mass="13677">MPVSHFSTGIGRVSVQNVDTRILKHSTILIRLDNRTGNSITSSGSSASCSSFGRDVSLASLSELITQMEGRIKRHFDSIDERLDFLEYSVELLQDDVEDDVDGCDDAPETYFILSITLDYVGLA</sequence>
<keyword evidence="2" id="KW-1185">Reference proteome</keyword>
<reference evidence="1 2" key="1">
    <citation type="journal article" date="2024" name="G3 (Bethesda)">
        <title>Genome assembly of Hibiscus sabdariffa L. provides insights into metabolisms of medicinal natural products.</title>
        <authorList>
            <person name="Kim T."/>
        </authorList>
    </citation>
    <scope>NUCLEOTIDE SEQUENCE [LARGE SCALE GENOMIC DNA]</scope>
    <source>
        <strain evidence="1">TK-2024</strain>
        <tissue evidence="1">Old leaves</tissue>
    </source>
</reference>
<protein>
    <submittedName>
        <fullName evidence="1">Uncharacterized protein</fullName>
    </submittedName>
</protein>
<gene>
    <name evidence="1" type="ORF">V6N11_034388</name>
</gene>
<organism evidence="1 2">
    <name type="scientific">Hibiscus sabdariffa</name>
    <name type="common">roselle</name>
    <dbReference type="NCBI Taxonomy" id="183260"/>
    <lineage>
        <taxon>Eukaryota</taxon>
        <taxon>Viridiplantae</taxon>
        <taxon>Streptophyta</taxon>
        <taxon>Embryophyta</taxon>
        <taxon>Tracheophyta</taxon>
        <taxon>Spermatophyta</taxon>
        <taxon>Magnoliopsida</taxon>
        <taxon>eudicotyledons</taxon>
        <taxon>Gunneridae</taxon>
        <taxon>Pentapetalae</taxon>
        <taxon>rosids</taxon>
        <taxon>malvids</taxon>
        <taxon>Malvales</taxon>
        <taxon>Malvaceae</taxon>
        <taxon>Malvoideae</taxon>
        <taxon>Hibiscus</taxon>
    </lineage>
</organism>
<dbReference type="EMBL" id="JBBPBN010001316">
    <property type="protein sequence ID" value="KAK8478678.1"/>
    <property type="molecule type" value="Genomic_DNA"/>
</dbReference>
<evidence type="ECO:0000313" key="1">
    <source>
        <dbReference type="EMBL" id="KAK8478678.1"/>
    </source>
</evidence>
<name>A0ABR1ZF23_9ROSI</name>
<accession>A0ABR1ZF23</accession>